<reference evidence="1" key="1">
    <citation type="journal article" date="2019" name="bioRxiv">
        <title>The Genome of the Zebra Mussel, Dreissena polymorpha: A Resource for Invasive Species Research.</title>
        <authorList>
            <person name="McCartney M.A."/>
            <person name="Auch B."/>
            <person name="Kono T."/>
            <person name="Mallez S."/>
            <person name="Zhang Y."/>
            <person name="Obille A."/>
            <person name="Becker A."/>
            <person name="Abrahante J.E."/>
            <person name="Garbe J."/>
            <person name="Badalamenti J.P."/>
            <person name="Herman A."/>
            <person name="Mangelson H."/>
            <person name="Liachko I."/>
            <person name="Sullivan S."/>
            <person name="Sone E.D."/>
            <person name="Koren S."/>
            <person name="Silverstein K.A.T."/>
            <person name="Beckman K.B."/>
            <person name="Gohl D.M."/>
        </authorList>
    </citation>
    <scope>NUCLEOTIDE SEQUENCE</scope>
    <source>
        <strain evidence="1">Duluth1</strain>
        <tissue evidence="1">Whole animal</tissue>
    </source>
</reference>
<sequence>MYLMELHILSGERSRSSFKVKGQIYGSKVMVTMTPVDFHVTRYIDHDSQMTPIDFEVTRSKVKCAIDCSVLQLYVQYVIYAICDDCMSSVPLIVLCYDCMSSMSFMSVSV</sequence>
<gene>
    <name evidence="1" type="ORF">DPMN_002786</name>
</gene>
<proteinExistence type="predicted"/>
<protein>
    <submittedName>
        <fullName evidence="1">Uncharacterized protein</fullName>
    </submittedName>
</protein>
<dbReference type="AlphaFoldDB" id="A0A9D4MKC9"/>
<dbReference type="Proteomes" id="UP000828390">
    <property type="component" value="Unassembled WGS sequence"/>
</dbReference>
<dbReference type="EMBL" id="JAIWYP010000001">
    <property type="protein sequence ID" value="KAH3878885.1"/>
    <property type="molecule type" value="Genomic_DNA"/>
</dbReference>
<comment type="caution">
    <text evidence="1">The sequence shown here is derived from an EMBL/GenBank/DDBJ whole genome shotgun (WGS) entry which is preliminary data.</text>
</comment>
<evidence type="ECO:0000313" key="1">
    <source>
        <dbReference type="EMBL" id="KAH3878885.1"/>
    </source>
</evidence>
<accession>A0A9D4MKC9</accession>
<name>A0A9D4MKC9_DREPO</name>
<reference evidence="1" key="2">
    <citation type="submission" date="2020-11" db="EMBL/GenBank/DDBJ databases">
        <authorList>
            <person name="McCartney M.A."/>
            <person name="Auch B."/>
            <person name="Kono T."/>
            <person name="Mallez S."/>
            <person name="Becker A."/>
            <person name="Gohl D.M."/>
            <person name="Silverstein K.A.T."/>
            <person name="Koren S."/>
            <person name="Bechman K.B."/>
            <person name="Herman A."/>
            <person name="Abrahante J.E."/>
            <person name="Garbe J."/>
        </authorList>
    </citation>
    <scope>NUCLEOTIDE SEQUENCE</scope>
    <source>
        <strain evidence="1">Duluth1</strain>
        <tissue evidence="1">Whole animal</tissue>
    </source>
</reference>
<keyword evidence="2" id="KW-1185">Reference proteome</keyword>
<evidence type="ECO:0000313" key="2">
    <source>
        <dbReference type="Proteomes" id="UP000828390"/>
    </source>
</evidence>
<organism evidence="1 2">
    <name type="scientific">Dreissena polymorpha</name>
    <name type="common">Zebra mussel</name>
    <name type="synonym">Mytilus polymorpha</name>
    <dbReference type="NCBI Taxonomy" id="45954"/>
    <lineage>
        <taxon>Eukaryota</taxon>
        <taxon>Metazoa</taxon>
        <taxon>Spiralia</taxon>
        <taxon>Lophotrochozoa</taxon>
        <taxon>Mollusca</taxon>
        <taxon>Bivalvia</taxon>
        <taxon>Autobranchia</taxon>
        <taxon>Heteroconchia</taxon>
        <taxon>Euheterodonta</taxon>
        <taxon>Imparidentia</taxon>
        <taxon>Neoheterodontei</taxon>
        <taxon>Myida</taxon>
        <taxon>Dreissenoidea</taxon>
        <taxon>Dreissenidae</taxon>
        <taxon>Dreissena</taxon>
    </lineage>
</organism>